<dbReference type="InterPro" id="IPR046938">
    <property type="entry name" value="DNA_clamp_sf"/>
</dbReference>
<accession>A0A382X056</accession>
<gene>
    <name evidence="1" type="ORF">METZ01_LOCUS417326</name>
</gene>
<protein>
    <submittedName>
        <fullName evidence="1">Uncharacterized protein</fullName>
    </submittedName>
</protein>
<reference evidence="1" key="1">
    <citation type="submission" date="2018-05" db="EMBL/GenBank/DDBJ databases">
        <authorList>
            <person name="Lanie J.A."/>
            <person name="Ng W.-L."/>
            <person name="Kazmierczak K.M."/>
            <person name="Andrzejewski T.M."/>
            <person name="Davidsen T.M."/>
            <person name="Wayne K.J."/>
            <person name="Tettelin H."/>
            <person name="Glass J.I."/>
            <person name="Rusch D."/>
            <person name="Podicherti R."/>
            <person name="Tsui H.-C.T."/>
            <person name="Winkler M.E."/>
        </authorList>
    </citation>
    <scope>NUCLEOTIDE SEQUENCE</scope>
</reference>
<sequence length="49" mass="5440">MNILINTTELKKSLHDIIGVVGKDLSMPILSHVLIEKNNKKIDITATNL</sequence>
<name>A0A382X056_9ZZZZ</name>
<organism evidence="1">
    <name type="scientific">marine metagenome</name>
    <dbReference type="NCBI Taxonomy" id="408172"/>
    <lineage>
        <taxon>unclassified sequences</taxon>
        <taxon>metagenomes</taxon>
        <taxon>ecological metagenomes</taxon>
    </lineage>
</organism>
<dbReference type="AlphaFoldDB" id="A0A382X056"/>
<dbReference type="SUPFAM" id="SSF55979">
    <property type="entry name" value="DNA clamp"/>
    <property type="match status" value="1"/>
</dbReference>
<evidence type="ECO:0000313" key="1">
    <source>
        <dbReference type="EMBL" id="SVD64472.1"/>
    </source>
</evidence>
<dbReference type="EMBL" id="UINC01163912">
    <property type="protein sequence ID" value="SVD64472.1"/>
    <property type="molecule type" value="Genomic_DNA"/>
</dbReference>
<dbReference type="Gene3D" id="3.10.150.10">
    <property type="entry name" value="DNA Polymerase III, subunit A, domain 2"/>
    <property type="match status" value="1"/>
</dbReference>
<feature type="non-terminal residue" evidence="1">
    <location>
        <position position="49"/>
    </location>
</feature>
<proteinExistence type="predicted"/>